<dbReference type="InterPro" id="IPR050300">
    <property type="entry name" value="GDXG_lipolytic_enzyme"/>
</dbReference>
<keyword evidence="5" id="KW-1185">Reference proteome</keyword>
<dbReference type="Pfam" id="PF07859">
    <property type="entry name" value="Abhydrolase_3"/>
    <property type="match status" value="1"/>
</dbReference>
<comment type="similarity">
    <text evidence="1">Belongs to the 'GDXG' lipolytic enzyme family.</text>
</comment>
<dbReference type="RefSeq" id="WP_226607207.1">
    <property type="nucleotide sequence ID" value="NZ_JAJAQI010000010.1"/>
</dbReference>
<evidence type="ECO:0000256" key="1">
    <source>
        <dbReference type="ARBA" id="ARBA00010515"/>
    </source>
</evidence>
<dbReference type="InterPro" id="IPR029058">
    <property type="entry name" value="AB_hydrolase_fold"/>
</dbReference>
<proteinExistence type="inferred from homology"/>
<dbReference type="Proteomes" id="UP001139311">
    <property type="component" value="Unassembled WGS sequence"/>
</dbReference>
<dbReference type="InterPro" id="IPR013094">
    <property type="entry name" value="AB_hydrolase_3"/>
</dbReference>
<evidence type="ECO:0000259" key="3">
    <source>
        <dbReference type="Pfam" id="PF07859"/>
    </source>
</evidence>
<accession>A0A9X1IBR2</accession>
<dbReference type="EMBL" id="JAJAQI010000010">
    <property type="protein sequence ID" value="MCB4821854.1"/>
    <property type="molecule type" value="Genomic_DNA"/>
</dbReference>
<dbReference type="Gene3D" id="3.40.50.1820">
    <property type="entry name" value="alpha/beta hydrolase"/>
    <property type="match status" value="1"/>
</dbReference>
<organism evidence="4 5">
    <name type="scientific">Roseicella aerolata</name>
    <dbReference type="NCBI Taxonomy" id="2883479"/>
    <lineage>
        <taxon>Bacteria</taxon>
        <taxon>Pseudomonadati</taxon>
        <taxon>Pseudomonadota</taxon>
        <taxon>Alphaproteobacteria</taxon>
        <taxon>Acetobacterales</taxon>
        <taxon>Roseomonadaceae</taxon>
        <taxon>Roseicella</taxon>
    </lineage>
</organism>
<dbReference type="SUPFAM" id="SSF53474">
    <property type="entry name" value="alpha/beta-Hydrolases"/>
    <property type="match status" value="1"/>
</dbReference>
<feature type="domain" description="Alpha/beta hydrolase fold-3" evidence="3">
    <location>
        <begin position="77"/>
        <end position="285"/>
    </location>
</feature>
<evidence type="ECO:0000313" key="5">
    <source>
        <dbReference type="Proteomes" id="UP001139311"/>
    </source>
</evidence>
<keyword evidence="2 4" id="KW-0378">Hydrolase</keyword>
<evidence type="ECO:0000313" key="4">
    <source>
        <dbReference type="EMBL" id="MCB4821854.1"/>
    </source>
</evidence>
<name>A0A9X1IBR2_9PROT</name>
<sequence length="321" mass="34465">MPVDPQIQALLEAGRHLPRTETLSVPEARAQYEARIAAMAPPAKVARVEERDIPGPTGAPLRLRLYTPEGRGPFPLLVFFHGSGFVLCSLETHDGICRNLCAGAGCVVASVDYRLAPEHPFPAAPEDCLLATRWCADHAAELGADPARVVIGGGSAGGNLAAVTALRLRDEGGPKVLGQMLLYPVTDWHTPGHPSYAENAEGYGLTRATMEWFWGHYMPDPGGTVSHPHAAPIHAASHAGLPPALVTTAEYDPLRDEGEAYAERLRAAGVPVSCTRWLGLNHGFYFWCGKVDRATAAMAEAAGWLREVFAGRPPVWPTVHR</sequence>
<dbReference type="AlphaFoldDB" id="A0A9X1IBR2"/>
<comment type="caution">
    <text evidence="4">The sequence shown here is derived from an EMBL/GenBank/DDBJ whole genome shotgun (WGS) entry which is preliminary data.</text>
</comment>
<dbReference type="FunFam" id="3.40.50.1820:FF:000089">
    <property type="entry name" value="Alpha/beta hydrolase"/>
    <property type="match status" value="1"/>
</dbReference>
<dbReference type="PANTHER" id="PTHR48081">
    <property type="entry name" value="AB HYDROLASE SUPERFAMILY PROTEIN C4A8.06C"/>
    <property type="match status" value="1"/>
</dbReference>
<protein>
    <submittedName>
        <fullName evidence="4">Alpha/beta hydrolase</fullName>
    </submittedName>
</protein>
<reference evidence="4" key="1">
    <citation type="submission" date="2021-10" db="EMBL/GenBank/DDBJ databases">
        <title>Roseicella aerolatum sp. nov., isolated from aerosols of e-waste dismantling site.</title>
        <authorList>
            <person name="Qin T."/>
        </authorList>
    </citation>
    <scope>NUCLEOTIDE SEQUENCE</scope>
    <source>
        <strain evidence="4">GB24</strain>
    </source>
</reference>
<dbReference type="GO" id="GO:0016787">
    <property type="term" value="F:hydrolase activity"/>
    <property type="evidence" value="ECO:0007669"/>
    <property type="project" value="UniProtKB-KW"/>
</dbReference>
<gene>
    <name evidence="4" type="ORF">LHA35_08935</name>
</gene>
<evidence type="ECO:0000256" key="2">
    <source>
        <dbReference type="ARBA" id="ARBA00022801"/>
    </source>
</evidence>
<dbReference type="PANTHER" id="PTHR48081:SF8">
    <property type="entry name" value="ALPHA_BETA HYDROLASE FOLD-3 DOMAIN-CONTAINING PROTEIN-RELATED"/>
    <property type="match status" value="1"/>
</dbReference>